<name>A0ACD0NTH8_9BASI</name>
<keyword evidence="2" id="KW-1185">Reference proteome</keyword>
<dbReference type="EMBL" id="KZ820097">
    <property type="protein sequence ID" value="PWN49106.1"/>
    <property type="molecule type" value="Genomic_DNA"/>
</dbReference>
<protein>
    <submittedName>
        <fullName evidence="1">Uncharacterized protein</fullName>
    </submittedName>
</protein>
<sequence>MLEDSTSRAFVLALRIHRSRLEFEAFRSLLDPRSFFQVGGGVSGGGDAWSDGWIQPPSPSQLRTLETSSQAKVSEMEAGIYSALMGGDVEGIVSEVEVEEEEVRIGQRFDEIFEEELEQQGRLAGEEVKGEERETTTIQPTPPIEIEAVPMATSAPPKVEADEKERLGIPTSKAPTPTRPSFKELESLSKGLRRTYGKASSPLSLQVFKECNQLCKMMSVPTFWTGDGTRSGGGRIHEAEAFASVLVREGFADMVVSEDSDVLCYDVMLLRGVLGASGVSGSGGGKRMEIVDGKRVRECLFPPWTSKGIRSGEKGKEEDQATKMKRQGIQSERERVEEEEAQKASQAKMIDFALLCGTDFCRTIPGVGPRTALKLIQEHGSISKILRLTKTTIVEEEVEEEAREGKPTSRKRRSTKVGSGVGLTRSPSEIANEVNEDEGKKKERRRRKSISNVQPRFQPPQGMTIRQYEMEVTKARKVYNEPPKHGT</sequence>
<evidence type="ECO:0000313" key="2">
    <source>
        <dbReference type="Proteomes" id="UP000245626"/>
    </source>
</evidence>
<accession>A0ACD0NTH8</accession>
<dbReference type="Proteomes" id="UP000245626">
    <property type="component" value="Unassembled WGS sequence"/>
</dbReference>
<reference evidence="1 2" key="1">
    <citation type="journal article" date="2018" name="Mol. Biol. Evol.">
        <title>Broad Genomic Sampling Reveals a Smut Pathogenic Ancestry of the Fungal Clade Ustilaginomycotina.</title>
        <authorList>
            <person name="Kijpornyongpan T."/>
            <person name="Mondo S.J."/>
            <person name="Barry K."/>
            <person name="Sandor L."/>
            <person name="Lee J."/>
            <person name="Lipzen A."/>
            <person name="Pangilinan J."/>
            <person name="LaButti K."/>
            <person name="Hainaut M."/>
            <person name="Henrissat B."/>
            <person name="Grigoriev I.V."/>
            <person name="Spatafora J.W."/>
            <person name="Aime M.C."/>
        </authorList>
    </citation>
    <scope>NUCLEOTIDE SEQUENCE [LARGE SCALE GENOMIC DNA]</scope>
    <source>
        <strain evidence="1 2">SA 807</strain>
    </source>
</reference>
<gene>
    <name evidence="1" type="ORF">IE53DRAFT_162814</name>
</gene>
<evidence type="ECO:0000313" key="1">
    <source>
        <dbReference type="EMBL" id="PWN49106.1"/>
    </source>
</evidence>
<proteinExistence type="predicted"/>
<organism evidence="1 2">
    <name type="scientific">Violaceomyces palustris</name>
    <dbReference type="NCBI Taxonomy" id="1673888"/>
    <lineage>
        <taxon>Eukaryota</taxon>
        <taxon>Fungi</taxon>
        <taxon>Dikarya</taxon>
        <taxon>Basidiomycota</taxon>
        <taxon>Ustilaginomycotina</taxon>
        <taxon>Ustilaginomycetes</taxon>
        <taxon>Violaceomycetales</taxon>
        <taxon>Violaceomycetaceae</taxon>
        <taxon>Violaceomyces</taxon>
    </lineage>
</organism>